<accession>A0A0A8Z533</accession>
<dbReference type="AlphaFoldDB" id="A0A0A8Z533"/>
<reference evidence="1" key="2">
    <citation type="journal article" date="2015" name="Data Brief">
        <title>Shoot transcriptome of the giant reed, Arundo donax.</title>
        <authorList>
            <person name="Barrero R.A."/>
            <person name="Guerrero F.D."/>
            <person name="Moolhuijzen P."/>
            <person name="Goolsby J.A."/>
            <person name="Tidwell J."/>
            <person name="Bellgard S.E."/>
            <person name="Bellgard M.I."/>
        </authorList>
    </citation>
    <scope>NUCLEOTIDE SEQUENCE</scope>
    <source>
        <tissue evidence="1">Shoot tissue taken approximately 20 cm above the soil surface</tissue>
    </source>
</reference>
<reference evidence="1" key="1">
    <citation type="submission" date="2014-09" db="EMBL/GenBank/DDBJ databases">
        <authorList>
            <person name="Magalhaes I.L.F."/>
            <person name="Oliveira U."/>
            <person name="Santos F.R."/>
            <person name="Vidigal T.H.D.A."/>
            <person name="Brescovit A.D."/>
            <person name="Santos A.J."/>
        </authorList>
    </citation>
    <scope>NUCLEOTIDE SEQUENCE</scope>
    <source>
        <tissue evidence="1">Shoot tissue taken approximately 20 cm above the soil surface</tissue>
    </source>
</reference>
<dbReference type="EMBL" id="GBRH01263989">
    <property type="protein sequence ID" value="JAD33906.1"/>
    <property type="molecule type" value="Transcribed_RNA"/>
</dbReference>
<evidence type="ECO:0000313" key="1">
    <source>
        <dbReference type="EMBL" id="JAD33906.1"/>
    </source>
</evidence>
<protein>
    <submittedName>
        <fullName evidence="1">Uncharacterized protein</fullName>
    </submittedName>
</protein>
<name>A0A0A8Z533_ARUDO</name>
<sequence>MAARSPQWRILAGRSPARCTEWYRSTLSFPR</sequence>
<organism evidence="1">
    <name type="scientific">Arundo donax</name>
    <name type="common">Giant reed</name>
    <name type="synonym">Donax arundinaceus</name>
    <dbReference type="NCBI Taxonomy" id="35708"/>
    <lineage>
        <taxon>Eukaryota</taxon>
        <taxon>Viridiplantae</taxon>
        <taxon>Streptophyta</taxon>
        <taxon>Embryophyta</taxon>
        <taxon>Tracheophyta</taxon>
        <taxon>Spermatophyta</taxon>
        <taxon>Magnoliopsida</taxon>
        <taxon>Liliopsida</taxon>
        <taxon>Poales</taxon>
        <taxon>Poaceae</taxon>
        <taxon>PACMAD clade</taxon>
        <taxon>Arundinoideae</taxon>
        <taxon>Arundineae</taxon>
        <taxon>Arundo</taxon>
    </lineage>
</organism>
<proteinExistence type="predicted"/>